<dbReference type="PRINTS" id="PR00633">
    <property type="entry name" value="RCCNDNSATION"/>
</dbReference>
<feature type="compositionally biased region" description="Polar residues" evidence="3">
    <location>
        <begin position="598"/>
        <end position="607"/>
    </location>
</feature>
<dbReference type="InterPro" id="IPR051709">
    <property type="entry name" value="Ub-ligase/GTPase-reg"/>
</dbReference>
<evidence type="ECO:0000313" key="7">
    <source>
        <dbReference type="Proteomes" id="UP000663829"/>
    </source>
</evidence>
<feature type="compositionally biased region" description="Basic and acidic residues" evidence="3">
    <location>
        <begin position="698"/>
        <end position="714"/>
    </location>
</feature>
<feature type="compositionally biased region" description="Low complexity" evidence="3">
    <location>
        <begin position="529"/>
        <end position="544"/>
    </location>
</feature>
<feature type="compositionally biased region" description="Low complexity" evidence="3">
    <location>
        <begin position="736"/>
        <end position="745"/>
    </location>
</feature>
<feature type="compositionally biased region" description="Polar residues" evidence="3">
    <location>
        <begin position="875"/>
        <end position="892"/>
    </location>
</feature>
<feature type="compositionally biased region" description="Basic and acidic residues" evidence="3">
    <location>
        <begin position="577"/>
        <end position="595"/>
    </location>
</feature>
<feature type="compositionally biased region" description="Basic and acidic residues" evidence="3">
    <location>
        <begin position="557"/>
        <end position="567"/>
    </location>
</feature>
<feature type="compositionally biased region" description="Basic and acidic residues" evidence="3">
    <location>
        <begin position="778"/>
        <end position="796"/>
    </location>
</feature>
<dbReference type="AlphaFoldDB" id="A0A813XXD8"/>
<feature type="repeat" description="RCC1" evidence="2">
    <location>
        <begin position="106"/>
        <end position="169"/>
    </location>
</feature>
<protein>
    <recommendedName>
        <fullName evidence="4">RCC1-like domain-containing protein</fullName>
    </recommendedName>
</protein>
<evidence type="ECO:0000259" key="4">
    <source>
        <dbReference type="Pfam" id="PF25390"/>
    </source>
</evidence>
<feature type="region of interest" description="Disordered" evidence="3">
    <location>
        <begin position="505"/>
        <end position="918"/>
    </location>
</feature>
<dbReference type="PROSITE" id="PS50012">
    <property type="entry name" value="RCC1_3"/>
    <property type="match status" value="6"/>
</dbReference>
<dbReference type="EMBL" id="CAJNOQ010001211">
    <property type="protein sequence ID" value="CAF0877121.1"/>
    <property type="molecule type" value="Genomic_DNA"/>
</dbReference>
<keyword evidence="7" id="KW-1185">Reference proteome</keyword>
<dbReference type="Pfam" id="PF25390">
    <property type="entry name" value="WD40_RLD"/>
    <property type="match status" value="1"/>
</dbReference>
<dbReference type="InterPro" id="IPR058923">
    <property type="entry name" value="RCC1-like_dom"/>
</dbReference>
<feature type="region of interest" description="Disordered" evidence="3">
    <location>
        <begin position="386"/>
        <end position="455"/>
    </location>
</feature>
<feature type="compositionally biased region" description="Basic and acidic residues" evidence="3">
    <location>
        <begin position="608"/>
        <end position="618"/>
    </location>
</feature>
<evidence type="ECO:0000313" key="5">
    <source>
        <dbReference type="EMBL" id="CAF0877121.1"/>
    </source>
</evidence>
<dbReference type="InterPro" id="IPR009091">
    <property type="entry name" value="RCC1/BLIP-II"/>
</dbReference>
<evidence type="ECO:0000313" key="6">
    <source>
        <dbReference type="EMBL" id="CAF3663855.1"/>
    </source>
</evidence>
<dbReference type="SUPFAM" id="SSF50985">
    <property type="entry name" value="RCC1/BLIP-II"/>
    <property type="match status" value="1"/>
</dbReference>
<keyword evidence="1" id="KW-0677">Repeat</keyword>
<feature type="repeat" description="RCC1" evidence="2">
    <location>
        <begin position="324"/>
        <end position="377"/>
    </location>
</feature>
<proteinExistence type="predicted"/>
<feature type="compositionally biased region" description="Polar residues" evidence="3">
    <location>
        <begin position="799"/>
        <end position="820"/>
    </location>
</feature>
<reference evidence="5" key="1">
    <citation type="submission" date="2021-02" db="EMBL/GenBank/DDBJ databases">
        <authorList>
            <person name="Nowell W R."/>
        </authorList>
    </citation>
    <scope>NUCLEOTIDE SEQUENCE</scope>
</reference>
<feature type="repeat" description="RCC1" evidence="2">
    <location>
        <begin position="50"/>
        <end position="105"/>
    </location>
</feature>
<dbReference type="Proteomes" id="UP000663829">
    <property type="component" value="Unassembled WGS sequence"/>
</dbReference>
<dbReference type="EMBL" id="CAJOBC010001211">
    <property type="protein sequence ID" value="CAF3663855.1"/>
    <property type="molecule type" value="Genomic_DNA"/>
</dbReference>
<feature type="compositionally biased region" description="Acidic residues" evidence="3">
    <location>
        <begin position="444"/>
        <end position="453"/>
    </location>
</feature>
<sequence>MTNEDNAPQVYLLGKTFLPENSRNQFYIRNDPIVQIACGDQHTIIVTESGRAFAFGDNNFGQLGLGHNDRVDKVSCIKSLKFSEDGDKVSLVACGRDHSVVATTKGSIYGFGSNNVHQLGIDNDKHTGQSTESSSSMYSKPIKLDHLLPHLAWKQLAAGSEHTCALTQQGTIYVWGSNSEGQCGLARQQETIEFPQELKLPYRVKAIACGYYHTALVSDDGKLYTFGSNGDQQLGRFSSEKQVGPIHVSLTYPVKSVACGHQHTAVLTDNGRMLVVGNGDRGQLGLGPSLLLTEHFEPVDAFEGKKVTAIACGEGHTVAIVGKGDLYVFGDGRHGKLGVNDGKLTNEFQPRFVEKFHHFTVLKVSCGGWKTLSGTQMEKSLARVNRLKSNQKKTDVGNDTLTDSTRTHVKPLASTLKPTTSSQSNRAVSPDFPRHNSALRTEPTSDDGNETNEELSASIQSATFNQTHTFVKGKFKPKESLTHDRTLGASEDLIRTGALDRTVKIQKVPSDNDSASDSDLRKPTLPAINTQSWNNKTNSNNNNSRLMPINQNSNKPLSDRDQRDLKSNAKSYDNDDENKSREHSPTKLNRFDEPLIKNSRSTPSTFSNERKSLLDNSKHMTPYRDINNDRDSSPKGTYSPDTLKRTTTRKSPIKDEEEDDDSSDTEKFPQKTNNASLRKNETTKTPARIPSNIQAHKRSPDMRNSRKFDTKRSDDSEDEFSSSNTKPLTSTINQRPLKPTTTTKLAPQSTPLARKANMMREPQRRLSNNDDDDSDGDNSNREDRKEINNRLPERRGSLPTASRNAPTTSSFHRDGSQTISGRPLPTDLSRSGSKRIPQTPATGTLATRPTKANQPTSETPTEQPGFFSRLFRRSGSATITKTPPESSAKPNATTTPVKSNTTTTPANSNTSSKTCVIM</sequence>
<name>A0A813XXD8_9BILA</name>
<dbReference type="OrthoDB" id="10253607at2759"/>
<dbReference type="PANTHER" id="PTHR45622:SF70">
    <property type="entry name" value="SECRETION-REGULATING GUANINE NUCLEOTIDE EXCHANGE FACTOR"/>
    <property type="match status" value="1"/>
</dbReference>
<dbReference type="PANTHER" id="PTHR45622">
    <property type="entry name" value="UBIQUITIN-PROTEIN LIGASE E3A-RELATED"/>
    <property type="match status" value="1"/>
</dbReference>
<feature type="domain" description="RCC1-like" evidence="4">
    <location>
        <begin position="27"/>
        <end position="371"/>
    </location>
</feature>
<feature type="compositionally biased region" description="Low complexity" evidence="3">
    <location>
        <begin position="893"/>
        <end position="918"/>
    </location>
</feature>
<evidence type="ECO:0000256" key="1">
    <source>
        <dbReference type="ARBA" id="ARBA00022737"/>
    </source>
</evidence>
<feature type="repeat" description="RCC1" evidence="2">
    <location>
        <begin position="170"/>
        <end position="220"/>
    </location>
</feature>
<dbReference type="InterPro" id="IPR000408">
    <property type="entry name" value="Reg_chr_condens"/>
</dbReference>
<dbReference type="PROSITE" id="PS00626">
    <property type="entry name" value="RCC1_2"/>
    <property type="match status" value="3"/>
</dbReference>
<gene>
    <name evidence="5" type="ORF">GPM918_LOCUS7411</name>
    <name evidence="6" type="ORF">SRO942_LOCUS7411</name>
</gene>
<comment type="caution">
    <text evidence="5">The sequence shown here is derived from an EMBL/GenBank/DDBJ whole genome shotgun (WGS) entry which is preliminary data.</text>
</comment>
<feature type="compositionally biased region" description="Polar residues" evidence="3">
    <location>
        <begin position="839"/>
        <end position="862"/>
    </location>
</feature>
<dbReference type="GO" id="GO:0005737">
    <property type="term" value="C:cytoplasm"/>
    <property type="evidence" value="ECO:0007669"/>
    <property type="project" value="TreeGrafter"/>
</dbReference>
<feature type="compositionally biased region" description="Polar residues" evidence="3">
    <location>
        <begin position="724"/>
        <end position="734"/>
    </location>
</feature>
<feature type="repeat" description="RCC1" evidence="2">
    <location>
        <begin position="221"/>
        <end position="270"/>
    </location>
</feature>
<evidence type="ECO:0000256" key="3">
    <source>
        <dbReference type="SAM" id="MobiDB-lite"/>
    </source>
</evidence>
<dbReference type="Proteomes" id="UP000681722">
    <property type="component" value="Unassembled WGS sequence"/>
</dbReference>
<feature type="repeat" description="RCC1" evidence="2">
    <location>
        <begin position="271"/>
        <end position="323"/>
    </location>
</feature>
<feature type="compositionally biased region" description="Polar residues" evidence="3">
    <location>
        <begin position="416"/>
        <end position="427"/>
    </location>
</feature>
<evidence type="ECO:0000256" key="2">
    <source>
        <dbReference type="PROSITE-ProRule" id="PRU00235"/>
    </source>
</evidence>
<organism evidence="5 7">
    <name type="scientific">Didymodactylos carnosus</name>
    <dbReference type="NCBI Taxonomy" id="1234261"/>
    <lineage>
        <taxon>Eukaryota</taxon>
        <taxon>Metazoa</taxon>
        <taxon>Spiralia</taxon>
        <taxon>Gnathifera</taxon>
        <taxon>Rotifera</taxon>
        <taxon>Eurotatoria</taxon>
        <taxon>Bdelloidea</taxon>
        <taxon>Philodinida</taxon>
        <taxon>Philodinidae</taxon>
        <taxon>Didymodactylos</taxon>
    </lineage>
</organism>
<dbReference type="Gene3D" id="2.130.10.30">
    <property type="entry name" value="Regulator of chromosome condensation 1/beta-lactamase-inhibitor protein II"/>
    <property type="match status" value="1"/>
</dbReference>
<accession>A0A813XXD8</accession>